<reference evidence="1 2" key="1">
    <citation type="submission" date="2024-09" db="EMBL/GenBank/DDBJ databases">
        <title>Laminarin stimulates single cell rates of sulfate reduction while oxygen inhibits transcriptomic activity in coastal marine sediment.</title>
        <authorList>
            <person name="Lindsay M."/>
            <person name="Orcutt B."/>
            <person name="Emerson D."/>
            <person name="Stepanauskas R."/>
            <person name="D'Angelo T."/>
        </authorList>
    </citation>
    <scope>NUCLEOTIDE SEQUENCE [LARGE SCALE GENOMIC DNA]</scope>
    <source>
        <strain evidence="1">SAG AM-311-K15</strain>
    </source>
</reference>
<accession>A0ABV6Z048</accession>
<name>A0ABV6Z048_UNCC1</name>
<protein>
    <submittedName>
        <fullName evidence="1">Uncharacterized protein</fullName>
    </submittedName>
</protein>
<proteinExistence type="predicted"/>
<comment type="caution">
    <text evidence="1">The sequence shown here is derived from an EMBL/GenBank/DDBJ whole genome shotgun (WGS) entry which is preliminary data.</text>
</comment>
<organism evidence="1 2">
    <name type="scientific">candidate division CSSED10-310 bacterium</name>
    <dbReference type="NCBI Taxonomy" id="2855610"/>
    <lineage>
        <taxon>Bacteria</taxon>
        <taxon>Bacteria division CSSED10-310</taxon>
    </lineage>
</organism>
<evidence type="ECO:0000313" key="2">
    <source>
        <dbReference type="Proteomes" id="UP001594351"/>
    </source>
</evidence>
<evidence type="ECO:0000313" key="1">
    <source>
        <dbReference type="EMBL" id="MFC1851701.1"/>
    </source>
</evidence>
<keyword evidence="2" id="KW-1185">Reference proteome</keyword>
<dbReference type="EMBL" id="JBHPBY010000217">
    <property type="protein sequence ID" value="MFC1851701.1"/>
    <property type="molecule type" value="Genomic_DNA"/>
</dbReference>
<sequence>MSYSFIMGSVKNIKLRAVPRPYVILYLYFGKIIKGITSRGINVTFVAMPKPETTEKQIVKTQSGANFPRYLECEK</sequence>
<gene>
    <name evidence="1" type="ORF">ACFL27_16040</name>
</gene>
<dbReference type="Proteomes" id="UP001594351">
    <property type="component" value="Unassembled WGS sequence"/>
</dbReference>